<keyword evidence="3" id="KW-1185">Reference proteome</keyword>
<comment type="caution">
    <text evidence="2">The sequence shown here is derived from an EMBL/GenBank/DDBJ whole genome shotgun (WGS) entry which is preliminary data.</text>
</comment>
<proteinExistence type="predicted"/>
<evidence type="ECO:0000313" key="3">
    <source>
        <dbReference type="Proteomes" id="UP000708208"/>
    </source>
</evidence>
<reference evidence="2" key="1">
    <citation type="submission" date="2021-06" db="EMBL/GenBank/DDBJ databases">
        <authorList>
            <person name="Hodson N. C."/>
            <person name="Mongue J. A."/>
            <person name="Jaron S. K."/>
        </authorList>
    </citation>
    <scope>NUCLEOTIDE SEQUENCE</scope>
</reference>
<dbReference type="EMBL" id="CAJVCH010571478">
    <property type="protein sequence ID" value="CAG7837612.1"/>
    <property type="molecule type" value="Genomic_DNA"/>
</dbReference>
<gene>
    <name evidence="2" type="ORF">AFUS01_LOCUS46698</name>
</gene>
<name>A0A8J2Q233_9HEXA</name>
<dbReference type="AlphaFoldDB" id="A0A8J2Q233"/>
<evidence type="ECO:0000256" key="1">
    <source>
        <dbReference type="SAM" id="MobiDB-lite"/>
    </source>
</evidence>
<protein>
    <submittedName>
        <fullName evidence="2">Uncharacterized protein</fullName>
    </submittedName>
</protein>
<dbReference type="Proteomes" id="UP000708208">
    <property type="component" value="Unassembled WGS sequence"/>
</dbReference>
<feature type="region of interest" description="Disordered" evidence="1">
    <location>
        <begin position="54"/>
        <end position="78"/>
    </location>
</feature>
<feature type="compositionally biased region" description="Polar residues" evidence="1">
    <location>
        <begin position="58"/>
        <end position="74"/>
    </location>
</feature>
<evidence type="ECO:0000313" key="2">
    <source>
        <dbReference type="EMBL" id="CAG7837612.1"/>
    </source>
</evidence>
<accession>A0A8J2Q233</accession>
<sequence length="117" mass="13370">MIVCLSASTGMGREREKEAKEEDFKKTCLNALKRRRWIICERVETVIYLLREKKSGQPGPTDSLTLRIPPSQSTHKPHLHPYHLLKSQHIILTEALSSLPAQPSPITRGSVWEMKAR</sequence>
<organism evidence="2 3">
    <name type="scientific">Allacma fusca</name>
    <dbReference type="NCBI Taxonomy" id="39272"/>
    <lineage>
        <taxon>Eukaryota</taxon>
        <taxon>Metazoa</taxon>
        <taxon>Ecdysozoa</taxon>
        <taxon>Arthropoda</taxon>
        <taxon>Hexapoda</taxon>
        <taxon>Collembola</taxon>
        <taxon>Symphypleona</taxon>
        <taxon>Sminthuridae</taxon>
        <taxon>Allacma</taxon>
    </lineage>
</organism>